<dbReference type="EMBL" id="BOPZ01000007">
    <property type="protein sequence ID" value="GIM28562.1"/>
    <property type="molecule type" value="Genomic_DNA"/>
</dbReference>
<dbReference type="Pfam" id="PF02811">
    <property type="entry name" value="PHP"/>
    <property type="match status" value="1"/>
</dbReference>
<evidence type="ECO:0000313" key="2">
    <source>
        <dbReference type="EMBL" id="GIM28562.1"/>
    </source>
</evidence>
<dbReference type="PANTHER" id="PTHR42924">
    <property type="entry name" value="EXONUCLEASE"/>
    <property type="match status" value="1"/>
</dbReference>
<evidence type="ECO:0000313" key="3">
    <source>
        <dbReference type="Proteomes" id="UP000679179"/>
    </source>
</evidence>
<dbReference type="InterPro" id="IPR016195">
    <property type="entry name" value="Pol/histidinol_Pase-like"/>
</dbReference>
<reference evidence="2" key="1">
    <citation type="submission" date="2021-03" db="EMBL/GenBank/DDBJ databases">
        <title>Taxonomic study of Clostridium polyendosporum from meadow-gley soil under rice.</title>
        <authorList>
            <person name="Kobayashi H."/>
            <person name="Tanizawa Y."/>
            <person name="Yagura M."/>
        </authorList>
    </citation>
    <scope>NUCLEOTIDE SEQUENCE</scope>
    <source>
        <strain evidence="2">JCM 30710</strain>
    </source>
</reference>
<evidence type="ECO:0000259" key="1">
    <source>
        <dbReference type="SMART" id="SM00481"/>
    </source>
</evidence>
<dbReference type="SUPFAM" id="SSF89550">
    <property type="entry name" value="PHP domain-like"/>
    <property type="match status" value="1"/>
</dbReference>
<dbReference type="Gene3D" id="3.20.20.140">
    <property type="entry name" value="Metal-dependent hydrolases"/>
    <property type="match status" value="1"/>
</dbReference>
<dbReference type="InterPro" id="IPR004013">
    <property type="entry name" value="PHP_dom"/>
</dbReference>
<dbReference type="AlphaFoldDB" id="A0A919VFV8"/>
<comment type="caution">
    <text evidence="2">The sequence shown here is derived from an EMBL/GenBank/DDBJ whole genome shotgun (WGS) entry which is preliminary data.</text>
</comment>
<dbReference type="CDD" id="cd07438">
    <property type="entry name" value="PHP_HisPPase_AMP"/>
    <property type="match status" value="1"/>
</dbReference>
<proteinExistence type="predicted"/>
<dbReference type="GO" id="GO:0035312">
    <property type="term" value="F:5'-3' DNA exonuclease activity"/>
    <property type="evidence" value="ECO:0007669"/>
    <property type="project" value="TreeGrafter"/>
</dbReference>
<organism evidence="2 3">
    <name type="scientific">Clostridium polyendosporum</name>
    <dbReference type="NCBI Taxonomy" id="69208"/>
    <lineage>
        <taxon>Bacteria</taxon>
        <taxon>Bacillati</taxon>
        <taxon>Bacillota</taxon>
        <taxon>Clostridia</taxon>
        <taxon>Eubacteriales</taxon>
        <taxon>Clostridiaceae</taxon>
        <taxon>Clostridium</taxon>
    </lineage>
</organism>
<dbReference type="RefSeq" id="WP_212903285.1">
    <property type="nucleotide sequence ID" value="NZ_BOPZ01000007.1"/>
</dbReference>
<accession>A0A919VFV8</accession>
<keyword evidence="3" id="KW-1185">Reference proteome</keyword>
<dbReference type="GO" id="GO:0004534">
    <property type="term" value="F:5'-3' RNA exonuclease activity"/>
    <property type="evidence" value="ECO:0007669"/>
    <property type="project" value="TreeGrafter"/>
</dbReference>
<dbReference type="PANTHER" id="PTHR42924:SF3">
    <property type="entry name" value="POLYMERASE_HISTIDINOL PHOSPHATASE N-TERMINAL DOMAIN-CONTAINING PROTEIN"/>
    <property type="match status" value="1"/>
</dbReference>
<dbReference type="InterPro" id="IPR052018">
    <property type="entry name" value="PHP_domain"/>
</dbReference>
<gene>
    <name evidence="2" type="ORF">CPJCM30710_12280</name>
</gene>
<dbReference type="SMART" id="SM00481">
    <property type="entry name" value="POLIIIAc"/>
    <property type="match status" value="1"/>
</dbReference>
<feature type="domain" description="Polymerase/histidinol phosphatase N-terminal" evidence="1">
    <location>
        <begin position="5"/>
        <end position="70"/>
    </location>
</feature>
<sequence length="231" mass="25828">MLTKGDFHIHSTASDGELSPEEIIVTAKRRGVDTIAITDHNTTDGIKEAAEAGKQHGVSVIPAVEISTRYNHESIHLLGYFKNASYNDSTFQEVLKLIRTHKVKKARDILGSFMPKESSEDGLSVFEGIYLLKTFGGAVVLAHPVRINKKYLAEILNMPFDGLEAKYCHNIYYKTLYFVSTALARFSFYTGGSDFHTNKRKDTKHCLIGDTYLNSEEIKMFLRKSGAALLS</sequence>
<name>A0A919VFV8_9CLOT</name>
<dbReference type="InterPro" id="IPR003141">
    <property type="entry name" value="Pol/His_phosphatase_N"/>
</dbReference>
<protein>
    <submittedName>
        <fullName evidence="2">Phosphatase</fullName>
    </submittedName>
</protein>
<dbReference type="Proteomes" id="UP000679179">
    <property type="component" value="Unassembled WGS sequence"/>
</dbReference>